<feature type="chain" id="PRO_5013823571" description="lytic cellulose monooxygenase (C4-dehydrogenating)" evidence="13">
    <location>
        <begin position="16"/>
        <end position="306"/>
    </location>
</feature>
<evidence type="ECO:0000256" key="2">
    <source>
        <dbReference type="ARBA" id="ARBA00022723"/>
    </source>
</evidence>
<keyword evidence="2" id="KW-0479">Metal-binding</keyword>
<keyword evidence="16" id="KW-1185">Reference proteome</keyword>
<gene>
    <name evidence="15" type="ORF">WOLCODRAFT_78764</name>
</gene>
<accession>A0A2H3JAV7</accession>
<evidence type="ECO:0000256" key="1">
    <source>
        <dbReference type="ARBA" id="ARBA00001973"/>
    </source>
</evidence>
<dbReference type="PANTHER" id="PTHR33353">
    <property type="entry name" value="PUTATIVE (AFU_ORTHOLOGUE AFUA_1G12560)-RELATED"/>
    <property type="match status" value="1"/>
</dbReference>
<evidence type="ECO:0000256" key="10">
    <source>
        <dbReference type="ARBA" id="ARBA00044502"/>
    </source>
</evidence>
<keyword evidence="5" id="KW-0186">Copper</keyword>
<dbReference type="PANTHER" id="PTHR33353:SF6">
    <property type="entry name" value="ENDOGLUCANASE IV"/>
    <property type="match status" value="1"/>
</dbReference>
<dbReference type="EMBL" id="KB467832">
    <property type="protein sequence ID" value="PCH34798.1"/>
    <property type="molecule type" value="Genomic_DNA"/>
</dbReference>
<dbReference type="GO" id="GO:0046872">
    <property type="term" value="F:metal ion binding"/>
    <property type="evidence" value="ECO:0007669"/>
    <property type="project" value="UniProtKB-KW"/>
</dbReference>
<dbReference type="STRING" id="742152.A0A2H3JAV7"/>
<name>A0A2H3JAV7_WOLCO</name>
<keyword evidence="6" id="KW-0503">Monooxygenase</keyword>
<evidence type="ECO:0000256" key="13">
    <source>
        <dbReference type="SAM" id="SignalP"/>
    </source>
</evidence>
<reference evidence="15 16" key="1">
    <citation type="journal article" date="2012" name="Science">
        <title>The Paleozoic origin of enzymatic lignin decomposition reconstructed from 31 fungal genomes.</title>
        <authorList>
            <person name="Floudas D."/>
            <person name="Binder M."/>
            <person name="Riley R."/>
            <person name="Barry K."/>
            <person name="Blanchette R.A."/>
            <person name="Henrissat B."/>
            <person name="Martinez A.T."/>
            <person name="Otillar R."/>
            <person name="Spatafora J.W."/>
            <person name="Yadav J.S."/>
            <person name="Aerts A."/>
            <person name="Benoit I."/>
            <person name="Boyd A."/>
            <person name="Carlson A."/>
            <person name="Copeland A."/>
            <person name="Coutinho P.M."/>
            <person name="de Vries R.P."/>
            <person name="Ferreira P."/>
            <person name="Findley K."/>
            <person name="Foster B."/>
            <person name="Gaskell J."/>
            <person name="Glotzer D."/>
            <person name="Gorecki P."/>
            <person name="Heitman J."/>
            <person name="Hesse C."/>
            <person name="Hori C."/>
            <person name="Igarashi K."/>
            <person name="Jurgens J.A."/>
            <person name="Kallen N."/>
            <person name="Kersten P."/>
            <person name="Kohler A."/>
            <person name="Kuees U."/>
            <person name="Kumar T.K.A."/>
            <person name="Kuo A."/>
            <person name="LaButti K."/>
            <person name="Larrondo L.F."/>
            <person name="Lindquist E."/>
            <person name="Ling A."/>
            <person name="Lombard V."/>
            <person name="Lucas S."/>
            <person name="Lundell T."/>
            <person name="Martin R."/>
            <person name="McLaughlin D.J."/>
            <person name="Morgenstern I."/>
            <person name="Morin E."/>
            <person name="Murat C."/>
            <person name="Nagy L.G."/>
            <person name="Nolan M."/>
            <person name="Ohm R.A."/>
            <person name="Patyshakuliyeva A."/>
            <person name="Rokas A."/>
            <person name="Ruiz-Duenas F.J."/>
            <person name="Sabat G."/>
            <person name="Salamov A."/>
            <person name="Samejima M."/>
            <person name="Schmutz J."/>
            <person name="Slot J.C."/>
            <person name="St John F."/>
            <person name="Stenlid J."/>
            <person name="Sun H."/>
            <person name="Sun S."/>
            <person name="Syed K."/>
            <person name="Tsang A."/>
            <person name="Wiebenga A."/>
            <person name="Young D."/>
            <person name="Pisabarro A."/>
            <person name="Eastwood D.C."/>
            <person name="Martin F."/>
            <person name="Cullen D."/>
            <person name="Grigoriev I.V."/>
            <person name="Hibbett D.S."/>
        </authorList>
    </citation>
    <scope>NUCLEOTIDE SEQUENCE [LARGE SCALE GENOMIC DNA]</scope>
    <source>
        <strain evidence="15 16">MD-104</strain>
    </source>
</reference>
<dbReference type="InterPro" id="IPR005103">
    <property type="entry name" value="AA9_LPMO"/>
</dbReference>
<sequence>MQLVLICALVSQVVAHGYVSQVTVHGTSYVGNAPDHDTVASPIRMVASNSPETNTSSLDMACGQGAVNVPLNAIAAPGDAINFTWVSGMGGNWEHEVGPVLTYMASCDNATSCTTFDASTARWFKIDQVGKKSDGEGWVQQDISEGQNFNVTIPHNLAPGGYLIRNEIIGLQNAMAKGGAEFFPSCTQLQIIGDGTAVPAPNDTVAFPGAYNATDPGIIVDVYTDPNTTYTFPGPPIATFVRMTSQQNNTPSISTSDSAAKFEPLMPIIVPVPEDKSEIPFIEMVPMQADTPERRMHSRIMRKNVH</sequence>
<dbReference type="Pfam" id="PF03443">
    <property type="entry name" value="AA9"/>
    <property type="match status" value="1"/>
</dbReference>
<evidence type="ECO:0000256" key="4">
    <source>
        <dbReference type="ARBA" id="ARBA00023002"/>
    </source>
</evidence>
<keyword evidence="8" id="KW-0119">Carbohydrate metabolism</keyword>
<dbReference type="InterPro" id="IPR049892">
    <property type="entry name" value="AA9"/>
</dbReference>
<dbReference type="Gene3D" id="2.70.50.70">
    <property type="match status" value="1"/>
</dbReference>
<feature type="domain" description="Auxiliary Activity family 9 catalytic" evidence="14">
    <location>
        <begin position="16"/>
        <end position="230"/>
    </location>
</feature>
<dbReference type="Proteomes" id="UP000218811">
    <property type="component" value="Unassembled WGS sequence"/>
</dbReference>
<evidence type="ECO:0000313" key="16">
    <source>
        <dbReference type="Proteomes" id="UP000218811"/>
    </source>
</evidence>
<evidence type="ECO:0000256" key="7">
    <source>
        <dbReference type="ARBA" id="ARBA00023157"/>
    </source>
</evidence>
<protein>
    <recommendedName>
        <fullName evidence="12">lytic cellulose monooxygenase (C4-dehydrogenating)</fullName>
        <ecNumber evidence="12">1.14.99.56</ecNumber>
    </recommendedName>
</protein>
<dbReference type="GO" id="GO:0004497">
    <property type="term" value="F:monooxygenase activity"/>
    <property type="evidence" value="ECO:0007669"/>
    <property type="project" value="UniProtKB-KW"/>
</dbReference>
<keyword evidence="13" id="KW-0732">Signal</keyword>
<keyword evidence="9" id="KW-0624">Polysaccharide degradation</keyword>
<evidence type="ECO:0000256" key="5">
    <source>
        <dbReference type="ARBA" id="ARBA00023008"/>
    </source>
</evidence>
<evidence type="ECO:0000256" key="3">
    <source>
        <dbReference type="ARBA" id="ARBA00023001"/>
    </source>
</evidence>
<proteinExistence type="inferred from homology"/>
<dbReference type="EC" id="1.14.99.56" evidence="12"/>
<dbReference type="AlphaFoldDB" id="A0A2H3JAV7"/>
<evidence type="ECO:0000313" key="15">
    <source>
        <dbReference type="EMBL" id="PCH34798.1"/>
    </source>
</evidence>
<dbReference type="CDD" id="cd21175">
    <property type="entry name" value="LPMO_AA9"/>
    <property type="match status" value="1"/>
</dbReference>
<evidence type="ECO:0000256" key="11">
    <source>
        <dbReference type="ARBA" id="ARBA00045077"/>
    </source>
</evidence>
<comment type="similarity">
    <text evidence="10">Belongs to the polysaccharide monooxygenase AA9 family.</text>
</comment>
<evidence type="ECO:0000256" key="9">
    <source>
        <dbReference type="ARBA" id="ARBA00023326"/>
    </source>
</evidence>
<keyword evidence="3" id="KW-0136">Cellulose degradation</keyword>
<comment type="catalytic activity">
    <reaction evidence="11">
        <text>[(1-&gt;4)-beta-D-glucosyl]n+m + reduced acceptor + O2 = 4-dehydro-beta-D-glucosyl-[(1-&gt;4)-beta-D-glucosyl]n-1 + [(1-&gt;4)-beta-D-glucosyl]m + acceptor + H2O.</text>
        <dbReference type="EC" id="1.14.99.56"/>
    </reaction>
</comment>
<evidence type="ECO:0000256" key="6">
    <source>
        <dbReference type="ARBA" id="ARBA00023033"/>
    </source>
</evidence>
<evidence type="ECO:0000256" key="12">
    <source>
        <dbReference type="ARBA" id="ARBA00047174"/>
    </source>
</evidence>
<dbReference type="GO" id="GO:0030245">
    <property type="term" value="P:cellulose catabolic process"/>
    <property type="evidence" value="ECO:0007669"/>
    <property type="project" value="UniProtKB-KW"/>
</dbReference>
<feature type="signal peptide" evidence="13">
    <location>
        <begin position="1"/>
        <end position="15"/>
    </location>
</feature>
<evidence type="ECO:0000259" key="14">
    <source>
        <dbReference type="Pfam" id="PF03443"/>
    </source>
</evidence>
<organism evidence="15 16">
    <name type="scientific">Wolfiporia cocos (strain MD-104)</name>
    <name type="common">Brown rot fungus</name>
    <dbReference type="NCBI Taxonomy" id="742152"/>
    <lineage>
        <taxon>Eukaryota</taxon>
        <taxon>Fungi</taxon>
        <taxon>Dikarya</taxon>
        <taxon>Basidiomycota</taxon>
        <taxon>Agaricomycotina</taxon>
        <taxon>Agaricomycetes</taxon>
        <taxon>Polyporales</taxon>
        <taxon>Phaeolaceae</taxon>
        <taxon>Wolfiporia</taxon>
    </lineage>
</organism>
<keyword evidence="7" id="KW-1015">Disulfide bond</keyword>
<evidence type="ECO:0000256" key="8">
    <source>
        <dbReference type="ARBA" id="ARBA00023277"/>
    </source>
</evidence>
<dbReference type="OrthoDB" id="4849160at2759"/>
<keyword evidence="4" id="KW-0560">Oxidoreductase</keyword>
<comment type="cofactor">
    <cofactor evidence="1">
        <name>Cu(2+)</name>
        <dbReference type="ChEBI" id="CHEBI:29036"/>
    </cofactor>
</comment>